<dbReference type="CDD" id="cd00950">
    <property type="entry name" value="DHDPS"/>
    <property type="match status" value="1"/>
</dbReference>
<dbReference type="InterPro" id="IPR005263">
    <property type="entry name" value="DapA"/>
</dbReference>
<dbReference type="InterPro" id="IPR002220">
    <property type="entry name" value="DapA-like"/>
</dbReference>
<dbReference type="UniPathway" id="UPA00034">
    <property type="reaction ID" value="UER00017"/>
</dbReference>
<reference evidence="11" key="1">
    <citation type="submission" date="2018-05" db="EMBL/GenBank/DDBJ databases">
        <authorList>
            <person name="Lanie J.A."/>
            <person name="Ng W.-L."/>
            <person name="Kazmierczak K.M."/>
            <person name="Andrzejewski T.M."/>
            <person name="Davidsen T.M."/>
            <person name="Wayne K.J."/>
            <person name="Tettelin H."/>
            <person name="Glass J.I."/>
            <person name="Rusch D."/>
            <person name="Podicherti R."/>
            <person name="Tsui H.-C.T."/>
            <person name="Winkler M.E."/>
        </authorList>
    </citation>
    <scope>NUCLEOTIDE SEQUENCE</scope>
</reference>
<evidence type="ECO:0000256" key="4">
    <source>
        <dbReference type="ARBA" id="ARBA00022490"/>
    </source>
</evidence>
<proteinExistence type="inferred from homology"/>
<dbReference type="EC" id="4.3.3.7" evidence="3"/>
<keyword evidence="9" id="KW-0704">Schiff base</keyword>
<dbReference type="SMART" id="SM01130">
    <property type="entry name" value="DHDPS"/>
    <property type="match status" value="1"/>
</dbReference>
<dbReference type="GO" id="GO:0008840">
    <property type="term" value="F:4-hydroxy-tetrahydrodipicolinate synthase activity"/>
    <property type="evidence" value="ECO:0007669"/>
    <property type="project" value="UniProtKB-EC"/>
</dbReference>
<dbReference type="PROSITE" id="PS00666">
    <property type="entry name" value="DHDPS_2"/>
    <property type="match status" value="1"/>
</dbReference>
<dbReference type="InterPro" id="IPR013785">
    <property type="entry name" value="Aldolase_TIM"/>
</dbReference>
<dbReference type="PANTHER" id="PTHR12128">
    <property type="entry name" value="DIHYDRODIPICOLINATE SYNTHASE"/>
    <property type="match status" value="1"/>
</dbReference>
<dbReference type="Gene3D" id="3.20.20.70">
    <property type="entry name" value="Aldolase class I"/>
    <property type="match status" value="1"/>
</dbReference>
<feature type="non-terminal residue" evidence="11">
    <location>
        <position position="1"/>
    </location>
</feature>
<evidence type="ECO:0000256" key="5">
    <source>
        <dbReference type="ARBA" id="ARBA00022605"/>
    </source>
</evidence>
<dbReference type="Pfam" id="PF00701">
    <property type="entry name" value="DHDPS"/>
    <property type="match status" value="1"/>
</dbReference>
<evidence type="ECO:0000256" key="10">
    <source>
        <dbReference type="ARBA" id="ARBA00047836"/>
    </source>
</evidence>
<evidence type="ECO:0000256" key="1">
    <source>
        <dbReference type="ARBA" id="ARBA00003294"/>
    </source>
</evidence>
<protein>
    <recommendedName>
        <fullName evidence="3">4-hydroxy-tetrahydrodipicolinate synthase</fullName>
        <ecNumber evidence="3">4.3.3.7</ecNumber>
    </recommendedName>
</protein>
<evidence type="ECO:0000256" key="9">
    <source>
        <dbReference type="ARBA" id="ARBA00023270"/>
    </source>
</evidence>
<sequence>SLFKAFLPESTLLRAAGDFPMAAGIEHLKGSIPPLITPFRQDEIDLEGYAGLVNFQVEEGSHGILVNGTTSEPSTLTVEERNRLIDVAMETVAGRIPVVAATGSQSLAETQVLTAHAVTAGVDALLIVTPYYIRPPQRGLIEYYLDVTSRCEVPWMIYHIPGRTAVSVTLDTIAELRERSRHFVGMKHAVNDLGFVSECLALAGDDFRIFVGLEELSFPMMAVGACGLMNAVGNLRPKPLSEMCEAVWRNDLNEGRSIHQRLLEINKAVFFDTNPIPMKYMMKRLGIIPENEHRLPMVPATPELAARLDQVLENTGLMDGKPR</sequence>
<dbReference type="PANTHER" id="PTHR12128:SF66">
    <property type="entry name" value="4-HYDROXY-2-OXOGLUTARATE ALDOLASE, MITOCHONDRIAL"/>
    <property type="match status" value="1"/>
</dbReference>
<dbReference type="InterPro" id="IPR020625">
    <property type="entry name" value="Schiff_base-form_aldolases_AS"/>
</dbReference>
<keyword evidence="8" id="KW-0456">Lyase</keyword>
<gene>
    <name evidence="11" type="ORF">METZ01_LOCUS120878</name>
</gene>
<dbReference type="GO" id="GO:0019877">
    <property type="term" value="P:diaminopimelate biosynthetic process"/>
    <property type="evidence" value="ECO:0007669"/>
    <property type="project" value="UniProtKB-KW"/>
</dbReference>
<comment type="pathway">
    <text evidence="2">Amino-acid biosynthesis; L-lysine biosynthesis via DAP pathway; (S)-tetrahydrodipicolinate from L-aspartate: step 3/4.</text>
</comment>
<comment type="catalytic activity">
    <reaction evidence="10">
        <text>L-aspartate 4-semialdehyde + pyruvate = (2S,4S)-4-hydroxy-2,3,4,5-tetrahydrodipicolinate + H2O + H(+)</text>
        <dbReference type="Rhea" id="RHEA:34171"/>
        <dbReference type="ChEBI" id="CHEBI:15361"/>
        <dbReference type="ChEBI" id="CHEBI:15377"/>
        <dbReference type="ChEBI" id="CHEBI:15378"/>
        <dbReference type="ChEBI" id="CHEBI:67139"/>
        <dbReference type="ChEBI" id="CHEBI:537519"/>
        <dbReference type="EC" id="4.3.3.7"/>
    </reaction>
</comment>
<organism evidence="11">
    <name type="scientific">marine metagenome</name>
    <dbReference type="NCBI Taxonomy" id="408172"/>
    <lineage>
        <taxon>unclassified sequences</taxon>
        <taxon>metagenomes</taxon>
        <taxon>ecological metagenomes</taxon>
    </lineage>
</organism>
<dbReference type="HAMAP" id="MF_00418">
    <property type="entry name" value="DapA"/>
    <property type="match status" value="1"/>
</dbReference>
<evidence type="ECO:0000256" key="2">
    <source>
        <dbReference type="ARBA" id="ARBA00005120"/>
    </source>
</evidence>
<evidence type="ECO:0000256" key="3">
    <source>
        <dbReference type="ARBA" id="ARBA00012086"/>
    </source>
</evidence>
<dbReference type="GO" id="GO:0009089">
    <property type="term" value="P:lysine biosynthetic process via diaminopimelate"/>
    <property type="evidence" value="ECO:0007669"/>
    <property type="project" value="UniProtKB-UniPathway"/>
</dbReference>
<accession>A0A381XTC5</accession>
<evidence type="ECO:0000256" key="6">
    <source>
        <dbReference type="ARBA" id="ARBA00022915"/>
    </source>
</evidence>
<keyword evidence="6" id="KW-0220">Diaminopimelate biosynthesis</keyword>
<comment type="function">
    <text evidence="1">Catalyzes the condensation of (S)-aspartate-beta-semialdehyde [(S)-ASA] and pyruvate to 4-hydroxy-tetrahydrodipicolinate (HTPA).</text>
</comment>
<dbReference type="SUPFAM" id="SSF51569">
    <property type="entry name" value="Aldolase"/>
    <property type="match status" value="1"/>
</dbReference>
<evidence type="ECO:0000256" key="7">
    <source>
        <dbReference type="ARBA" id="ARBA00023154"/>
    </source>
</evidence>
<keyword evidence="4" id="KW-0963">Cytoplasm</keyword>
<dbReference type="AlphaFoldDB" id="A0A381XTC5"/>
<keyword evidence="7" id="KW-0457">Lysine biosynthesis</keyword>
<evidence type="ECO:0000313" key="11">
    <source>
        <dbReference type="EMBL" id="SVA68024.1"/>
    </source>
</evidence>
<dbReference type="PIRSF" id="PIRSF001365">
    <property type="entry name" value="DHDPS"/>
    <property type="match status" value="1"/>
</dbReference>
<name>A0A381XTC5_9ZZZZ</name>
<evidence type="ECO:0000256" key="8">
    <source>
        <dbReference type="ARBA" id="ARBA00023239"/>
    </source>
</evidence>
<keyword evidence="5" id="KW-0028">Amino-acid biosynthesis</keyword>
<dbReference type="PRINTS" id="PR00146">
    <property type="entry name" value="DHPICSNTHASE"/>
</dbReference>
<dbReference type="EMBL" id="UINC01016318">
    <property type="protein sequence ID" value="SVA68024.1"/>
    <property type="molecule type" value="Genomic_DNA"/>
</dbReference>
<dbReference type="NCBIfam" id="TIGR00674">
    <property type="entry name" value="dapA"/>
    <property type="match status" value="1"/>
</dbReference>